<dbReference type="InterPro" id="IPR024561">
    <property type="entry name" value="Pullul_strch_C"/>
</dbReference>
<reference evidence="10 11" key="1">
    <citation type="submission" date="2018-12" db="EMBL/GenBank/DDBJ databases">
        <authorList>
            <person name="Yang E."/>
        </authorList>
    </citation>
    <scope>NUCLEOTIDE SEQUENCE [LARGE SCALE GENOMIC DNA]</scope>
    <source>
        <strain evidence="10 11">SOD</strain>
    </source>
</reference>
<dbReference type="Gene3D" id="2.60.40.1180">
    <property type="entry name" value="Golgi alpha-mannosidase II"/>
    <property type="match status" value="1"/>
</dbReference>
<evidence type="ECO:0000313" key="11">
    <source>
        <dbReference type="Proteomes" id="UP000278085"/>
    </source>
</evidence>
<accession>A0A430HN06</accession>
<keyword evidence="11" id="KW-1185">Reference proteome</keyword>
<dbReference type="InterPro" id="IPR013780">
    <property type="entry name" value="Glyco_hydro_b"/>
</dbReference>
<dbReference type="AlphaFoldDB" id="A0A430HN06"/>
<evidence type="ECO:0000256" key="1">
    <source>
        <dbReference type="ARBA" id="ARBA00008061"/>
    </source>
</evidence>
<protein>
    <recommendedName>
        <fullName evidence="6">pullulanase</fullName>
        <ecNumber evidence="6">3.2.1.41</ecNumber>
    </recommendedName>
    <alternativeName>
        <fullName evidence="7">Alpha-dextrin endo-1,6-alpha-glucosidase</fullName>
    </alternativeName>
    <alternativeName>
        <fullName evidence="8">Pullulan 6-glucanohydrolase</fullName>
    </alternativeName>
</protein>
<dbReference type="CDD" id="cd10315">
    <property type="entry name" value="CBM41_pullulanase"/>
    <property type="match status" value="1"/>
</dbReference>
<dbReference type="Proteomes" id="UP000278085">
    <property type="component" value="Unassembled WGS sequence"/>
</dbReference>
<dbReference type="Pfam" id="PF11852">
    <property type="entry name" value="Pullul_strch_C"/>
    <property type="match status" value="1"/>
</dbReference>
<keyword evidence="2" id="KW-0732">Signal</keyword>
<dbReference type="InterPro" id="IPR005323">
    <property type="entry name" value="CBM41_pullulanase"/>
</dbReference>
<dbReference type="Gene3D" id="2.60.40.1130">
    <property type="entry name" value="Rab geranylgeranyltransferase alpha-subunit, insert domain"/>
    <property type="match status" value="1"/>
</dbReference>
<dbReference type="InterPro" id="IPR013783">
    <property type="entry name" value="Ig-like_fold"/>
</dbReference>
<dbReference type="InterPro" id="IPR040671">
    <property type="entry name" value="Pullulanase_N2"/>
</dbReference>
<dbReference type="GO" id="GO:0005975">
    <property type="term" value="P:carbohydrate metabolic process"/>
    <property type="evidence" value="ECO:0007669"/>
    <property type="project" value="InterPro"/>
</dbReference>
<evidence type="ECO:0000256" key="8">
    <source>
        <dbReference type="ARBA" id="ARBA00031076"/>
    </source>
</evidence>
<gene>
    <name evidence="10" type="primary">pulA</name>
    <name evidence="10" type="ORF">EJB06_11135</name>
</gene>
<dbReference type="InterPro" id="IPR004193">
    <property type="entry name" value="Glyco_hydro_13_N"/>
</dbReference>
<dbReference type="GO" id="GO:0051060">
    <property type="term" value="F:pullulanase activity"/>
    <property type="evidence" value="ECO:0007669"/>
    <property type="project" value="UniProtKB-EC"/>
</dbReference>
<dbReference type="Pfam" id="PF17967">
    <property type="entry name" value="Pullulanase_N2"/>
    <property type="match status" value="1"/>
</dbReference>
<evidence type="ECO:0000256" key="6">
    <source>
        <dbReference type="ARBA" id="ARBA00024062"/>
    </source>
</evidence>
<evidence type="ECO:0000256" key="5">
    <source>
        <dbReference type="ARBA" id="ARBA00023965"/>
    </source>
</evidence>
<dbReference type="PANTHER" id="PTHR43002">
    <property type="entry name" value="GLYCOGEN DEBRANCHING ENZYME"/>
    <property type="match status" value="1"/>
</dbReference>
<comment type="caution">
    <text evidence="10">The sequence shown here is derived from an EMBL/GenBank/DDBJ whole genome shotgun (WGS) entry which is preliminary data.</text>
</comment>
<dbReference type="InterPro" id="IPR017853">
    <property type="entry name" value="GH"/>
</dbReference>
<dbReference type="NCBIfam" id="TIGR02103">
    <property type="entry name" value="pullul_strch"/>
    <property type="match status" value="1"/>
</dbReference>
<dbReference type="EC" id="3.2.1.41" evidence="6"/>
<evidence type="ECO:0000256" key="3">
    <source>
        <dbReference type="ARBA" id="ARBA00022801"/>
    </source>
</evidence>
<dbReference type="SUPFAM" id="SSF51011">
    <property type="entry name" value="Glycosyl hydrolase domain"/>
    <property type="match status" value="1"/>
</dbReference>
<dbReference type="InterPro" id="IPR014756">
    <property type="entry name" value="Ig_E-set"/>
</dbReference>
<evidence type="ECO:0000256" key="2">
    <source>
        <dbReference type="ARBA" id="ARBA00022729"/>
    </source>
</evidence>
<dbReference type="CDD" id="cd02860">
    <property type="entry name" value="E_set_Pullulanase"/>
    <property type="match status" value="1"/>
</dbReference>
<keyword evidence="4" id="KW-0326">Glycosidase</keyword>
<dbReference type="SMART" id="SM00642">
    <property type="entry name" value="Aamy"/>
    <property type="match status" value="1"/>
</dbReference>
<dbReference type="Gene3D" id="3.20.20.80">
    <property type="entry name" value="Glycosidases"/>
    <property type="match status" value="1"/>
</dbReference>
<dbReference type="EMBL" id="RXLQ01000005">
    <property type="protein sequence ID" value="RSZ58890.1"/>
    <property type="molecule type" value="Genomic_DNA"/>
</dbReference>
<comment type="similarity">
    <text evidence="1">Belongs to the glycosyl hydrolase 13 family.</text>
</comment>
<dbReference type="GO" id="GO:0030246">
    <property type="term" value="F:carbohydrate binding"/>
    <property type="evidence" value="ECO:0007669"/>
    <property type="project" value="InterPro"/>
</dbReference>
<comment type="catalytic activity">
    <reaction evidence="5">
        <text>Hydrolysis of (1-&gt;6)-alpha-D-glucosidic linkages in pullulan, amylopectin and glycogen, and in the alpha- and beta-limit dextrins of amylopectin and glycogen.</text>
        <dbReference type="EC" id="3.2.1.41"/>
    </reaction>
</comment>
<sequence length="1060" mass="113915">MHSLGSITSKFITSRFITSQFITSRFPSTLLGASLCAGLLAACGGSDGTSGADAPGTVTESVQRASVSVASIAPNTIRLHYRRAQRDEAQWGVYSWSGPAKPSVEWIKDRFMLTSTDSFGGYVDIPLDPTKTRIDFLLTDGSGNKNCASDQASDFAPDIATRGQEAWLLEGDCKVYTSAPAISFGNLANAAAHWLAPDTLVWPGTPAAASYKLFYAADGGLGSAPGGVTGADGSIDLRVSGALAPALQEKYPHLAGSTALTLSSADVAGLPAKVSGQFAIAQFDAAGKLVQVTSLQTSGLLDALFAPAAANSALGATFSRAGVPTFRVWAPTARSVSLNVYPDATSANARSVPMTRDAASGVWHYTASDAAWTNRAYYTYTVNVLSRWADNRVVANVVTDPYSLSLNANGGRSFVANLDSPTLKPPGWDLHPIPRLDHPTDIALYELQVRDFSASDMTVPPAHRGKFLAFTDVQSNGMRHLRALQRAGMSHIHLLPSFDIASVNETGCTTPSIPNAAANAEAQQAAVAASGDSDCFNWGYDPVHYSAPDGSFATDANDGAVRVREFRAMVKALHEQGLRVTMDVVYNHTSGSQQGPLSVLDKIVPAYYYRLNASGAIINDSCCADTAAENAMMAKLMTDSVVTWATDYKVDSFRFDIMGMAPLSVITQLKEKVDRAAQRDIYLYGEAWNFGTVGNDARFVQARQANMFGTGVGSFNDRLRDAVRGGGCCDGGPELIGQQGFINGAFVDPNATSTQTKDDLLRLGDLVKVGLSGTLRDYSFTDRTGAVRKNAQIDYFGQQAGFAASPAETINYVEAHDNQTLFDLNAFKLPQSTSLADRVRVQNLGAAINMLSQGVPFFHAGQEILRSKSLDRDSYNAGDWFNRLDFTYQSNNFGVGLPMAGVNKANWEFMAPILANARIMPDAAAIVSARDYFLDLLEIRKDSTLFRLRSARDVSERLRFHNTGPQQVAGLIAMSIDGRRYPGAKYGSVATFFNVDKVAKTITIDELKGRKLGLHKVQRKSDSDTLAKTATYERASGTFSIPPRTTAVFVENGPFWQNEE</sequence>
<dbReference type="Pfam" id="PF03714">
    <property type="entry name" value="PUD"/>
    <property type="match status" value="1"/>
</dbReference>
<evidence type="ECO:0000256" key="4">
    <source>
        <dbReference type="ARBA" id="ARBA00023295"/>
    </source>
</evidence>
<dbReference type="InterPro" id="IPR011839">
    <property type="entry name" value="Pullul_strch"/>
</dbReference>
<dbReference type="InterPro" id="IPR013784">
    <property type="entry name" value="Carb-bd-like_fold"/>
</dbReference>
<dbReference type="Gene3D" id="2.60.40.1110">
    <property type="match status" value="1"/>
</dbReference>
<dbReference type="CDD" id="cd11341">
    <property type="entry name" value="AmyAc_Pullulanase_LD-like"/>
    <property type="match status" value="1"/>
</dbReference>
<proteinExistence type="inferred from homology"/>
<keyword evidence="3" id="KW-0378">Hydrolase</keyword>
<dbReference type="Pfam" id="PF02922">
    <property type="entry name" value="CBM_48"/>
    <property type="match status" value="1"/>
</dbReference>
<evidence type="ECO:0000256" key="7">
    <source>
        <dbReference type="ARBA" id="ARBA00029618"/>
    </source>
</evidence>
<evidence type="ECO:0000313" key="10">
    <source>
        <dbReference type="EMBL" id="RSZ58890.1"/>
    </source>
</evidence>
<evidence type="ECO:0000259" key="9">
    <source>
        <dbReference type="SMART" id="SM00642"/>
    </source>
</evidence>
<dbReference type="OrthoDB" id="9800174at2"/>
<name>A0A430HN06_9BURK</name>
<dbReference type="SUPFAM" id="SSF81296">
    <property type="entry name" value="E set domains"/>
    <property type="match status" value="2"/>
</dbReference>
<dbReference type="SUPFAM" id="SSF49452">
    <property type="entry name" value="Starch-binding domain-like"/>
    <property type="match status" value="1"/>
</dbReference>
<dbReference type="SUPFAM" id="SSF51445">
    <property type="entry name" value="(Trans)glycosidases"/>
    <property type="match status" value="1"/>
</dbReference>
<dbReference type="InterPro" id="IPR006047">
    <property type="entry name" value="GH13_cat_dom"/>
</dbReference>
<organism evidence="10 11">
    <name type="scientific">Massilia atriviolacea</name>
    <dbReference type="NCBI Taxonomy" id="2495579"/>
    <lineage>
        <taxon>Bacteria</taxon>
        <taxon>Pseudomonadati</taxon>
        <taxon>Pseudomonadota</taxon>
        <taxon>Betaproteobacteria</taxon>
        <taxon>Burkholderiales</taxon>
        <taxon>Oxalobacteraceae</taxon>
        <taxon>Telluria group</taxon>
        <taxon>Massilia</taxon>
    </lineage>
</organism>
<feature type="domain" description="Glycosyl hydrolase family 13 catalytic" evidence="9">
    <location>
        <begin position="493"/>
        <end position="918"/>
    </location>
</feature>
<dbReference type="Gene3D" id="2.60.40.10">
    <property type="entry name" value="Immunoglobulins"/>
    <property type="match status" value="1"/>
</dbReference>